<keyword evidence="5 7" id="KW-1133">Transmembrane helix</keyword>
<dbReference type="EMBL" id="RZNY01000031">
    <property type="protein sequence ID" value="RUT41385.1"/>
    <property type="molecule type" value="Genomic_DNA"/>
</dbReference>
<dbReference type="Proteomes" id="UP000279446">
    <property type="component" value="Unassembled WGS sequence"/>
</dbReference>
<comment type="caution">
    <text evidence="8">The sequence shown here is derived from an EMBL/GenBank/DDBJ whole genome shotgun (WGS) entry which is preliminary data.</text>
</comment>
<dbReference type="GO" id="GO:0005886">
    <property type="term" value="C:plasma membrane"/>
    <property type="evidence" value="ECO:0007669"/>
    <property type="project" value="UniProtKB-SubCell"/>
</dbReference>
<proteinExistence type="inferred from homology"/>
<keyword evidence="4 7" id="KW-0812">Transmembrane</keyword>
<dbReference type="Pfam" id="PF00420">
    <property type="entry name" value="Oxidored_q2"/>
    <property type="match status" value="1"/>
</dbReference>
<evidence type="ECO:0000313" key="9">
    <source>
        <dbReference type="Proteomes" id="UP000279446"/>
    </source>
</evidence>
<keyword evidence="3" id="KW-1003">Cell membrane</keyword>
<dbReference type="PANTHER" id="PTHR34583">
    <property type="entry name" value="ANTIPORTER SUBUNIT MNHC2-RELATED"/>
    <property type="match status" value="1"/>
</dbReference>
<evidence type="ECO:0000313" key="8">
    <source>
        <dbReference type="EMBL" id="RUT41385.1"/>
    </source>
</evidence>
<comment type="similarity">
    <text evidence="2">Belongs to the CPA3 antiporters (TC 2.A.63) subunit C family.</text>
</comment>
<evidence type="ECO:0000256" key="2">
    <source>
        <dbReference type="ARBA" id="ARBA00010388"/>
    </source>
</evidence>
<dbReference type="AlphaFoldDB" id="A0A433Y121"/>
<feature type="transmembrane region" description="Helical" evidence="7">
    <location>
        <begin position="6"/>
        <end position="21"/>
    </location>
</feature>
<feature type="transmembrane region" description="Helical" evidence="7">
    <location>
        <begin position="69"/>
        <end position="90"/>
    </location>
</feature>
<evidence type="ECO:0000256" key="6">
    <source>
        <dbReference type="ARBA" id="ARBA00023136"/>
    </source>
</evidence>
<keyword evidence="9" id="KW-1185">Reference proteome</keyword>
<evidence type="ECO:0000256" key="4">
    <source>
        <dbReference type="ARBA" id="ARBA00022692"/>
    </source>
</evidence>
<name>A0A433Y121_9BACL</name>
<gene>
    <name evidence="8" type="ORF">EJP82_23775</name>
</gene>
<dbReference type="InterPro" id="IPR050601">
    <property type="entry name" value="CPA3_antiporter_subunitC"/>
</dbReference>
<sequence>METFITIISGILFSVGTYLILNKNLLRIILGITIFSHATHLMLLSINGLKKGAAPLLGENATSYTDPVPQALILTSIVISFALTAFLLVLGYRTYMELGTDNMKHLRGNSHE</sequence>
<reference evidence="8 9" key="1">
    <citation type="submission" date="2018-12" db="EMBL/GenBank/DDBJ databases">
        <authorList>
            <person name="Sun L."/>
            <person name="Chen Z."/>
        </authorList>
    </citation>
    <scope>NUCLEOTIDE SEQUENCE [LARGE SCALE GENOMIC DNA]</scope>
    <source>
        <strain evidence="8 9">DSM 15890</strain>
    </source>
</reference>
<dbReference type="RefSeq" id="WP_127194549.1">
    <property type="nucleotide sequence ID" value="NZ_RZNY01000031.1"/>
</dbReference>
<dbReference type="InterPro" id="IPR039428">
    <property type="entry name" value="NUOK/Mnh_C1-like"/>
</dbReference>
<evidence type="ECO:0000256" key="3">
    <source>
        <dbReference type="ARBA" id="ARBA00022475"/>
    </source>
</evidence>
<evidence type="ECO:0000256" key="5">
    <source>
        <dbReference type="ARBA" id="ARBA00022989"/>
    </source>
</evidence>
<dbReference type="Gene3D" id="1.10.287.3510">
    <property type="match status" value="1"/>
</dbReference>
<accession>A0A433Y121</accession>
<evidence type="ECO:0000256" key="7">
    <source>
        <dbReference type="SAM" id="Phobius"/>
    </source>
</evidence>
<feature type="transmembrane region" description="Helical" evidence="7">
    <location>
        <begin position="28"/>
        <end position="49"/>
    </location>
</feature>
<dbReference type="NCBIfam" id="NF006372">
    <property type="entry name" value="PRK08600.1"/>
    <property type="match status" value="1"/>
</dbReference>
<evidence type="ECO:0000256" key="1">
    <source>
        <dbReference type="ARBA" id="ARBA00004651"/>
    </source>
</evidence>
<dbReference type="PANTHER" id="PTHR34583:SF2">
    <property type="entry name" value="ANTIPORTER SUBUNIT MNHC2-RELATED"/>
    <property type="match status" value="1"/>
</dbReference>
<dbReference type="NCBIfam" id="NF009303">
    <property type="entry name" value="PRK12660.1"/>
    <property type="match status" value="1"/>
</dbReference>
<dbReference type="OrthoDB" id="9799219at2"/>
<keyword evidence="6 7" id="KW-0472">Membrane</keyword>
<comment type="subcellular location">
    <subcellularLocation>
        <location evidence="1">Cell membrane</location>
        <topology evidence="1">Multi-pass membrane protein</topology>
    </subcellularLocation>
</comment>
<protein>
    <submittedName>
        <fullName evidence="8">Na(+)/H(+) antiporter subunit C</fullName>
    </submittedName>
</protein>
<organism evidence="8 9">
    <name type="scientific">Paenibacillus anaericanus</name>
    <dbReference type="NCBI Taxonomy" id="170367"/>
    <lineage>
        <taxon>Bacteria</taxon>
        <taxon>Bacillati</taxon>
        <taxon>Bacillota</taxon>
        <taxon>Bacilli</taxon>
        <taxon>Bacillales</taxon>
        <taxon>Paenibacillaceae</taxon>
        <taxon>Paenibacillus</taxon>
    </lineage>
</organism>